<name>A0A845B4U3_9SPHN</name>
<feature type="transmembrane region" description="Helical" evidence="2">
    <location>
        <begin position="12"/>
        <end position="33"/>
    </location>
</feature>
<comment type="caution">
    <text evidence="3">The sequence shown here is derived from an EMBL/GenBank/DDBJ whole genome shotgun (WGS) entry which is preliminary data.</text>
</comment>
<evidence type="ECO:0000313" key="3">
    <source>
        <dbReference type="EMBL" id="MXP45705.1"/>
    </source>
</evidence>
<feature type="compositionally biased region" description="Basic and acidic residues" evidence="1">
    <location>
        <begin position="71"/>
        <end position="89"/>
    </location>
</feature>
<dbReference type="RefSeq" id="WP_160757346.1">
    <property type="nucleotide sequence ID" value="NZ_WTYL01000005.1"/>
</dbReference>
<dbReference type="Proteomes" id="UP000431922">
    <property type="component" value="Unassembled WGS sequence"/>
</dbReference>
<keyword evidence="2" id="KW-0472">Membrane</keyword>
<evidence type="ECO:0000256" key="1">
    <source>
        <dbReference type="SAM" id="MobiDB-lite"/>
    </source>
</evidence>
<gene>
    <name evidence="3" type="ORF">GRI65_14725</name>
</gene>
<feature type="region of interest" description="Disordered" evidence="1">
    <location>
        <begin position="70"/>
        <end position="89"/>
    </location>
</feature>
<proteinExistence type="predicted"/>
<accession>A0A845B4U3</accession>
<evidence type="ECO:0000313" key="4">
    <source>
        <dbReference type="Proteomes" id="UP000431922"/>
    </source>
</evidence>
<dbReference type="AlphaFoldDB" id="A0A845B4U3"/>
<evidence type="ECO:0000256" key="2">
    <source>
        <dbReference type="SAM" id="Phobius"/>
    </source>
</evidence>
<reference evidence="3 4" key="1">
    <citation type="submission" date="2019-12" db="EMBL/GenBank/DDBJ databases">
        <title>Genomic-based taxomic classification of the family Erythrobacteraceae.</title>
        <authorList>
            <person name="Xu L."/>
        </authorList>
    </citation>
    <scope>NUCLEOTIDE SEQUENCE [LARGE SCALE GENOMIC DNA]</scope>
    <source>
        <strain evidence="3 4">KCTC 42453</strain>
    </source>
</reference>
<keyword evidence="2" id="KW-1133">Transmembrane helix</keyword>
<keyword evidence="4" id="KW-1185">Reference proteome</keyword>
<keyword evidence="2" id="KW-0812">Transmembrane</keyword>
<sequence>MRSRREQARRDFKRMLLVILAISVVMVFAVLWWMSTQGELKLHMVIATIIGVFVSVLLGTGLMALAFFSDKSGHDDDVTGATRDRDETK</sequence>
<dbReference type="OrthoDB" id="7632567at2"/>
<feature type="transmembrane region" description="Helical" evidence="2">
    <location>
        <begin position="45"/>
        <end position="68"/>
    </location>
</feature>
<protein>
    <submittedName>
        <fullName evidence="3">Uncharacterized protein</fullName>
    </submittedName>
</protein>
<dbReference type="EMBL" id="WTYL01000005">
    <property type="protein sequence ID" value="MXP45705.1"/>
    <property type="molecule type" value="Genomic_DNA"/>
</dbReference>
<organism evidence="3 4">
    <name type="scientific">Allopontixanthobacter sediminis</name>
    <dbReference type="NCBI Taxonomy" id="1689985"/>
    <lineage>
        <taxon>Bacteria</taxon>
        <taxon>Pseudomonadati</taxon>
        <taxon>Pseudomonadota</taxon>
        <taxon>Alphaproteobacteria</taxon>
        <taxon>Sphingomonadales</taxon>
        <taxon>Erythrobacteraceae</taxon>
        <taxon>Allopontixanthobacter</taxon>
    </lineage>
</organism>